<dbReference type="PANTHER" id="PTHR43652:SF2">
    <property type="entry name" value="BASIC AMINO ACID ANTIPORTER YFCC-RELATED"/>
    <property type="match status" value="1"/>
</dbReference>
<feature type="transmembrane region" description="Helical" evidence="7">
    <location>
        <begin position="126"/>
        <end position="147"/>
    </location>
</feature>
<feature type="domain" description="RCK C-terminal" evidence="8">
    <location>
        <begin position="286"/>
        <end position="370"/>
    </location>
</feature>
<dbReference type="Pfam" id="PF02080">
    <property type="entry name" value="TrkA_C"/>
    <property type="match status" value="1"/>
</dbReference>
<organism evidence="9">
    <name type="scientific">marine metagenome</name>
    <dbReference type="NCBI Taxonomy" id="408172"/>
    <lineage>
        <taxon>unclassified sequences</taxon>
        <taxon>metagenomes</taxon>
        <taxon>ecological metagenomes</taxon>
    </lineage>
</organism>
<dbReference type="InterPro" id="IPR031312">
    <property type="entry name" value="Na/sul_symport_CS"/>
</dbReference>
<dbReference type="GO" id="GO:0005886">
    <property type="term" value="C:plasma membrane"/>
    <property type="evidence" value="ECO:0007669"/>
    <property type="project" value="TreeGrafter"/>
</dbReference>
<keyword evidence="5 7" id="KW-1133">Transmembrane helix</keyword>
<protein>
    <recommendedName>
        <fullName evidence="8">RCK C-terminal domain-containing protein</fullName>
    </recommendedName>
</protein>
<dbReference type="SUPFAM" id="SSF116726">
    <property type="entry name" value="TrkA C-terminal domain-like"/>
    <property type="match status" value="2"/>
</dbReference>
<feature type="transmembrane region" description="Helical" evidence="7">
    <location>
        <begin position="167"/>
        <end position="187"/>
    </location>
</feature>
<proteinExistence type="predicted"/>
<evidence type="ECO:0000256" key="7">
    <source>
        <dbReference type="SAM" id="Phobius"/>
    </source>
</evidence>
<dbReference type="InterPro" id="IPR051679">
    <property type="entry name" value="DASS-Related_Transporters"/>
</dbReference>
<dbReference type="InterPro" id="IPR006037">
    <property type="entry name" value="RCK_C"/>
</dbReference>
<dbReference type="Pfam" id="PF03600">
    <property type="entry name" value="CitMHS"/>
    <property type="match status" value="1"/>
</dbReference>
<feature type="transmembrane region" description="Helical" evidence="7">
    <location>
        <begin position="77"/>
        <end position="105"/>
    </location>
</feature>
<sequence>MVVFFVMEILPIEVTAMGAIGVLLLFDVLSWQEAISGFSNPAVITIGAIFIMSRALVKTGFLEVFADFLAKKGGNQKWLTIFIFLLTVSIISGFINNTAAVAIFIPLAIDLCQRFRISPTKILLPLSYAAIFGGTLTLIGTSTNLIVSSVMEEFNMVPFSMFEFTKLGVIFLVLGTLYNLIISKWFMPSRSIISSLTRKYHMGSFLTEFKIGEDSPLIGHSYGEMEITQKYNLQVYKIIRDSNNIRFNLHNIIICEGDIFLVQINVKEMLKFKDDMKVLLLSDVKMNQAELTGKNHVIVEGIVSQQSALIGKTLQEFDFRSRFGSFVLAVKRQRELLRNKIAHIRLKFSDTLLIMVPKERLDILRTSNDLIVLEELDIHLRYERYWWFSILVIPAVMLLATFGVIPIVKGAVLGAILLLVLRSLSIQDAYESISWSVIFLIASLIPLGTAIHNTNLDKNIGDLIYVLGALIGGVENVNPIIILAVLYGVTFILSAFVSNAAVAVMLTPIGILLASLIGDNGIDPRPFLVAICFGASCSFMTPMGYQTNMMVYGPGQYRLKDFFQMGIPLTIIFWLAAVYWIPKFWPFQYY</sequence>
<keyword evidence="2" id="KW-0813">Transport</keyword>
<reference evidence="9" key="1">
    <citation type="submission" date="2018-05" db="EMBL/GenBank/DDBJ databases">
        <authorList>
            <person name="Lanie J.A."/>
            <person name="Ng W.-L."/>
            <person name="Kazmierczak K.M."/>
            <person name="Andrzejewski T.M."/>
            <person name="Davidsen T.M."/>
            <person name="Wayne K.J."/>
            <person name="Tettelin H."/>
            <person name="Glass J.I."/>
            <person name="Rusch D."/>
            <person name="Podicherti R."/>
            <person name="Tsui H.-C.T."/>
            <person name="Winkler M.E."/>
        </authorList>
    </citation>
    <scope>NUCLEOTIDE SEQUENCE</scope>
</reference>
<dbReference type="InterPro" id="IPR036721">
    <property type="entry name" value="RCK_C_sf"/>
</dbReference>
<dbReference type="GO" id="GO:0006813">
    <property type="term" value="P:potassium ion transport"/>
    <property type="evidence" value="ECO:0007669"/>
    <property type="project" value="InterPro"/>
</dbReference>
<evidence type="ECO:0000256" key="1">
    <source>
        <dbReference type="ARBA" id="ARBA00004141"/>
    </source>
</evidence>
<name>A0A381SEI1_9ZZZZ</name>
<accession>A0A381SEI1</accession>
<keyword evidence="4" id="KW-0677">Repeat</keyword>
<evidence type="ECO:0000256" key="2">
    <source>
        <dbReference type="ARBA" id="ARBA00022448"/>
    </source>
</evidence>
<feature type="domain" description="RCK C-terminal" evidence="8">
    <location>
        <begin position="194"/>
        <end position="278"/>
    </location>
</feature>
<dbReference type="InterPro" id="IPR004680">
    <property type="entry name" value="Cit_transptr-like_dom"/>
</dbReference>
<evidence type="ECO:0000313" key="9">
    <source>
        <dbReference type="EMBL" id="SVA00717.1"/>
    </source>
</evidence>
<evidence type="ECO:0000259" key="8">
    <source>
        <dbReference type="PROSITE" id="PS51202"/>
    </source>
</evidence>
<dbReference type="EMBL" id="UINC01002829">
    <property type="protein sequence ID" value="SVA00717.1"/>
    <property type="molecule type" value="Genomic_DNA"/>
</dbReference>
<evidence type="ECO:0000256" key="4">
    <source>
        <dbReference type="ARBA" id="ARBA00022737"/>
    </source>
</evidence>
<feature type="transmembrane region" description="Helical" evidence="7">
    <location>
        <begin position="38"/>
        <end position="57"/>
    </location>
</feature>
<feature type="transmembrane region" description="Helical" evidence="7">
    <location>
        <begin position="463"/>
        <end position="485"/>
    </location>
</feature>
<gene>
    <name evidence="9" type="ORF">METZ01_LOCUS53571</name>
</gene>
<dbReference type="Gene3D" id="3.30.70.1450">
    <property type="entry name" value="Regulator of K+ conductance, C-terminal domain"/>
    <property type="match status" value="2"/>
</dbReference>
<feature type="transmembrane region" description="Helical" evidence="7">
    <location>
        <begin position="433"/>
        <end position="451"/>
    </location>
</feature>
<feature type="transmembrane region" description="Helical" evidence="7">
    <location>
        <begin position="6"/>
        <end position="26"/>
    </location>
</feature>
<feature type="transmembrane region" description="Helical" evidence="7">
    <location>
        <begin position="526"/>
        <end position="545"/>
    </location>
</feature>
<evidence type="ECO:0000256" key="5">
    <source>
        <dbReference type="ARBA" id="ARBA00022989"/>
    </source>
</evidence>
<feature type="transmembrane region" description="Helical" evidence="7">
    <location>
        <begin position="491"/>
        <end position="514"/>
    </location>
</feature>
<dbReference type="GO" id="GO:0008324">
    <property type="term" value="F:monoatomic cation transmembrane transporter activity"/>
    <property type="evidence" value="ECO:0007669"/>
    <property type="project" value="InterPro"/>
</dbReference>
<comment type="subcellular location">
    <subcellularLocation>
        <location evidence="1">Membrane</location>
        <topology evidence="1">Multi-pass membrane protein</topology>
    </subcellularLocation>
</comment>
<feature type="transmembrane region" description="Helical" evidence="7">
    <location>
        <begin position="388"/>
        <end position="421"/>
    </location>
</feature>
<dbReference type="PANTHER" id="PTHR43652">
    <property type="entry name" value="BASIC AMINO ACID ANTIPORTER YFCC-RELATED"/>
    <property type="match status" value="1"/>
</dbReference>
<keyword evidence="6 7" id="KW-0472">Membrane</keyword>
<dbReference type="AlphaFoldDB" id="A0A381SEI1"/>
<evidence type="ECO:0000256" key="3">
    <source>
        <dbReference type="ARBA" id="ARBA00022692"/>
    </source>
</evidence>
<dbReference type="PROSITE" id="PS01271">
    <property type="entry name" value="NA_SULFATE"/>
    <property type="match status" value="1"/>
</dbReference>
<dbReference type="PROSITE" id="PS51202">
    <property type="entry name" value="RCK_C"/>
    <property type="match status" value="2"/>
</dbReference>
<keyword evidence="3 7" id="KW-0812">Transmembrane</keyword>
<evidence type="ECO:0000256" key="6">
    <source>
        <dbReference type="ARBA" id="ARBA00023136"/>
    </source>
</evidence>
<feature type="transmembrane region" description="Helical" evidence="7">
    <location>
        <begin position="565"/>
        <end position="582"/>
    </location>
</feature>